<dbReference type="InterPro" id="IPR011701">
    <property type="entry name" value="MFS"/>
</dbReference>
<feature type="transmembrane region" description="Helical" evidence="4">
    <location>
        <begin position="79"/>
        <end position="98"/>
    </location>
</feature>
<protein>
    <submittedName>
        <fullName evidence="6">MFS transporter</fullName>
    </submittedName>
</protein>
<feature type="domain" description="Major facilitator superfamily (MFS) profile" evidence="5">
    <location>
        <begin position="13"/>
        <end position="406"/>
    </location>
</feature>
<keyword evidence="1 4" id="KW-0812">Transmembrane</keyword>
<dbReference type="Gene3D" id="1.20.1250.20">
    <property type="entry name" value="MFS general substrate transporter like domains"/>
    <property type="match status" value="2"/>
</dbReference>
<dbReference type="InterPro" id="IPR050327">
    <property type="entry name" value="Proton-linked_MCT"/>
</dbReference>
<keyword evidence="3 4" id="KW-0472">Membrane</keyword>
<name>A0ABS8BTZ0_9RHOB</name>
<evidence type="ECO:0000256" key="2">
    <source>
        <dbReference type="ARBA" id="ARBA00022989"/>
    </source>
</evidence>
<sequence>MNFVSFVRTNWLFLLAGFILTLTSSYGQTFFISLFAGGIMDDFGLTDGQWGGLYTLGTTASAITMIWAGTLVDRFRVRVIGTLVFAGLAAACFFMAAVPNAALLVLAIFFLRLFGQGMSSHLATVSMARWFVAGRGKALAVASMGYSVGQAVLPIVFVALLITTDWRTLWVVAGVIVVVTIPLMGLLLRQERTPQSLAKDEQAAGMHGRHWTRADVLRHPLFWLMVPALLGPPAWGTALWFQQVHLTEVKGWTLAGFVALFPLFTVISIASNFATGWAIDRFGSGRIVPFYMLPFALAFGIIALAPSIPIAALGMAVLGIGQGLQSTLPGAFWAEFYGTRHIGAIKAAAAAIMVFGSAIGPGVSGYLIDWGVDFPAQMIGYLVFFLIAAAMATLGVTRARASLATT</sequence>
<dbReference type="PANTHER" id="PTHR11360:SF308">
    <property type="entry name" value="BLL3089 PROTEIN"/>
    <property type="match status" value="1"/>
</dbReference>
<evidence type="ECO:0000256" key="4">
    <source>
        <dbReference type="SAM" id="Phobius"/>
    </source>
</evidence>
<feature type="transmembrane region" description="Helical" evidence="4">
    <location>
        <begin position="253"/>
        <end position="275"/>
    </location>
</feature>
<comment type="caution">
    <text evidence="6">The sequence shown here is derived from an EMBL/GenBank/DDBJ whole genome shotgun (WGS) entry which is preliminary data.</text>
</comment>
<dbReference type="EMBL" id="JAJATZ010000003">
    <property type="protein sequence ID" value="MCB5199200.1"/>
    <property type="molecule type" value="Genomic_DNA"/>
</dbReference>
<dbReference type="PANTHER" id="PTHR11360">
    <property type="entry name" value="MONOCARBOXYLATE TRANSPORTER"/>
    <property type="match status" value="1"/>
</dbReference>
<organism evidence="6 7">
    <name type="scientific">Loktanella gaetbuli</name>
    <dbReference type="NCBI Taxonomy" id="2881335"/>
    <lineage>
        <taxon>Bacteria</taxon>
        <taxon>Pseudomonadati</taxon>
        <taxon>Pseudomonadota</taxon>
        <taxon>Alphaproteobacteria</taxon>
        <taxon>Rhodobacterales</taxon>
        <taxon>Roseobacteraceae</taxon>
        <taxon>Loktanella</taxon>
    </lineage>
</organism>
<proteinExistence type="predicted"/>
<feature type="transmembrane region" description="Helical" evidence="4">
    <location>
        <begin position="221"/>
        <end position="241"/>
    </location>
</feature>
<feature type="transmembrane region" description="Helical" evidence="4">
    <location>
        <begin position="138"/>
        <end position="162"/>
    </location>
</feature>
<reference evidence="6" key="1">
    <citation type="submission" date="2021-10" db="EMBL/GenBank/DDBJ databases">
        <title>Loktanella gaetbuli sp. nov., isolated from a tidal flat.</title>
        <authorList>
            <person name="Park S."/>
            <person name="Yoon J.-H."/>
        </authorList>
    </citation>
    <scope>NUCLEOTIDE SEQUENCE</scope>
    <source>
        <strain evidence="6">TSTF-M6</strain>
    </source>
</reference>
<dbReference type="PROSITE" id="PS50850">
    <property type="entry name" value="MFS"/>
    <property type="match status" value="1"/>
</dbReference>
<keyword evidence="2 4" id="KW-1133">Transmembrane helix</keyword>
<evidence type="ECO:0000259" key="5">
    <source>
        <dbReference type="PROSITE" id="PS50850"/>
    </source>
</evidence>
<feature type="transmembrane region" description="Helical" evidence="4">
    <location>
        <begin position="345"/>
        <end position="368"/>
    </location>
</feature>
<feature type="transmembrane region" description="Helical" evidence="4">
    <location>
        <begin position="168"/>
        <end position="188"/>
    </location>
</feature>
<dbReference type="InterPro" id="IPR036259">
    <property type="entry name" value="MFS_trans_sf"/>
</dbReference>
<keyword evidence="7" id="KW-1185">Reference proteome</keyword>
<accession>A0ABS8BTZ0</accession>
<evidence type="ECO:0000313" key="6">
    <source>
        <dbReference type="EMBL" id="MCB5199200.1"/>
    </source>
</evidence>
<gene>
    <name evidence="6" type="ORF">LGQ03_08100</name>
</gene>
<feature type="transmembrane region" description="Helical" evidence="4">
    <location>
        <begin position="374"/>
        <end position="396"/>
    </location>
</feature>
<dbReference type="InterPro" id="IPR020846">
    <property type="entry name" value="MFS_dom"/>
</dbReference>
<dbReference type="SUPFAM" id="SSF103473">
    <property type="entry name" value="MFS general substrate transporter"/>
    <property type="match status" value="1"/>
</dbReference>
<evidence type="ECO:0000313" key="7">
    <source>
        <dbReference type="Proteomes" id="UP001138961"/>
    </source>
</evidence>
<evidence type="ECO:0000256" key="1">
    <source>
        <dbReference type="ARBA" id="ARBA00022692"/>
    </source>
</evidence>
<feature type="transmembrane region" description="Helical" evidence="4">
    <location>
        <begin position="51"/>
        <end position="72"/>
    </location>
</feature>
<dbReference type="Proteomes" id="UP001138961">
    <property type="component" value="Unassembled WGS sequence"/>
</dbReference>
<dbReference type="RefSeq" id="WP_226747999.1">
    <property type="nucleotide sequence ID" value="NZ_JAJATZ010000003.1"/>
</dbReference>
<evidence type="ECO:0000256" key="3">
    <source>
        <dbReference type="ARBA" id="ARBA00023136"/>
    </source>
</evidence>
<dbReference type="Pfam" id="PF07690">
    <property type="entry name" value="MFS_1"/>
    <property type="match status" value="1"/>
</dbReference>